<reference evidence="3" key="1">
    <citation type="submission" date="2016-11" db="UniProtKB">
        <authorList>
            <consortium name="WormBaseParasite"/>
        </authorList>
    </citation>
    <scope>IDENTIFICATION</scope>
</reference>
<accession>A0A1I7WFG5</accession>
<evidence type="ECO:0000313" key="2">
    <source>
        <dbReference type="Proteomes" id="UP000095283"/>
    </source>
</evidence>
<evidence type="ECO:0000256" key="1">
    <source>
        <dbReference type="SAM" id="Phobius"/>
    </source>
</evidence>
<dbReference type="Proteomes" id="UP000095283">
    <property type="component" value="Unplaced"/>
</dbReference>
<sequence length="208" mass="23637">MYNWSNFIFFFLGIHNLVYNYIMSSVNLAFTYLFCSKFFILIIFIFYNIFYSYIQVGKICSDHSHSAPSHGSCQHNFLSSMQSLLLMRKGISQILGIIVRIQVDHKRLRALNDMVAATTSDFFGLQKPFESHSQRVAGHDQNYLPEREEASKIIPLSSLRGGGKIAPRQIPRIKKALKNREKNSPANLQSAESPKLTNGSVVCGLVRK</sequence>
<name>A0A1I7WFG5_HETBA</name>
<dbReference type="WBParaSite" id="Hba_03708">
    <property type="protein sequence ID" value="Hba_03708"/>
    <property type="gene ID" value="Hba_03708"/>
</dbReference>
<keyword evidence="1" id="KW-0472">Membrane</keyword>
<keyword evidence="1" id="KW-1133">Transmembrane helix</keyword>
<organism evidence="2 3">
    <name type="scientific">Heterorhabditis bacteriophora</name>
    <name type="common">Entomopathogenic nematode worm</name>
    <dbReference type="NCBI Taxonomy" id="37862"/>
    <lineage>
        <taxon>Eukaryota</taxon>
        <taxon>Metazoa</taxon>
        <taxon>Ecdysozoa</taxon>
        <taxon>Nematoda</taxon>
        <taxon>Chromadorea</taxon>
        <taxon>Rhabditida</taxon>
        <taxon>Rhabditina</taxon>
        <taxon>Rhabditomorpha</taxon>
        <taxon>Strongyloidea</taxon>
        <taxon>Heterorhabditidae</taxon>
        <taxon>Heterorhabditis</taxon>
    </lineage>
</organism>
<feature type="transmembrane region" description="Helical" evidence="1">
    <location>
        <begin position="7"/>
        <end position="23"/>
    </location>
</feature>
<protein>
    <submittedName>
        <fullName evidence="3">Uncharacterized protein</fullName>
    </submittedName>
</protein>
<evidence type="ECO:0000313" key="3">
    <source>
        <dbReference type="WBParaSite" id="Hba_03708"/>
    </source>
</evidence>
<keyword evidence="1" id="KW-0812">Transmembrane</keyword>
<dbReference type="AlphaFoldDB" id="A0A1I7WFG5"/>
<feature type="transmembrane region" description="Helical" evidence="1">
    <location>
        <begin position="29"/>
        <end position="50"/>
    </location>
</feature>
<proteinExistence type="predicted"/>
<keyword evidence="2" id="KW-1185">Reference proteome</keyword>